<evidence type="ECO:0000313" key="2">
    <source>
        <dbReference type="EMBL" id="KKN27399.1"/>
    </source>
</evidence>
<keyword evidence="1" id="KW-0812">Transmembrane</keyword>
<accession>A0A0F9PBB1</accession>
<keyword evidence="1" id="KW-0472">Membrane</keyword>
<gene>
    <name evidence="2" type="ORF">LCGC14_0865060</name>
</gene>
<sequence>MIFQTIQILDVLADIIGSILLFLKPIVVPIGQWMVSWINVATQFLKDNYGSSLTIYIIISVILVISGIIINIIWPGDKPSSTFQKDIEKTEEFEDKSDSDREKGIIDEIKRCKDCGNPVGDSEICPLCGARQV</sequence>
<keyword evidence="1" id="KW-1133">Transmembrane helix</keyword>
<proteinExistence type="predicted"/>
<feature type="transmembrane region" description="Helical" evidence="1">
    <location>
        <begin position="55"/>
        <end position="74"/>
    </location>
</feature>
<organism evidence="2">
    <name type="scientific">marine sediment metagenome</name>
    <dbReference type="NCBI Taxonomy" id="412755"/>
    <lineage>
        <taxon>unclassified sequences</taxon>
        <taxon>metagenomes</taxon>
        <taxon>ecological metagenomes</taxon>
    </lineage>
</organism>
<dbReference type="EMBL" id="LAZR01002640">
    <property type="protein sequence ID" value="KKN27399.1"/>
    <property type="molecule type" value="Genomic_DNA"/>
</dbReference>
<protein>
    <recommendedName>
        <fullName evidence="3">Zinc-ribbon domain-containing protein</fullName>
    </recommendedName>
</protein>
<feature type="transmembrane region" description="Helical" evidence="1">
    <location>
        <begin position="12"/>
        <end position="35"/>
    </location>
</feature>
<comment type="caution">
    <text evidence="2">The sequence shown here is derived from an EMBL/GenBank/DDBJ whole genome shotgun (WGS) entry which is preliminary data.</text>
</comment>
<reference evidence="2" key="1">
    <citation type="journal article" date="2015" name="Nature">
        <title>Complex archaea that bridge the gap between prokaryotes and eukaryotes.</title>
        <authorList>
            <person name="Spang A."/>
            <person name="Saw J.H."/>
            <person name="Jorgensen S.L."/>
            <person name="Zaremba-Niedzwiedzka K."/>
            <person name="Martijn J."/>
            <person name="Lind A.E."/>
            <person name="van Eijk R."/>
            <person name="Schleper C."/>
            <person name="Guy L."/>
            <person name="Ettema T.J."/>
        </authorList>
    </citation>
    <scope>NUCLEOTIDE SEQUENCE</scope>
</reference>
<evidence type="ECO:0000256" key="1">
    <source>
        <dbReference type="SAM" id="Phobius"/>
    </source>
</evidence>
<name>A0A0F9PBB1_9ZZZZ</name>
<dbReference type="AlphaFoldDB" id="A0A0F9PBB1"/>
<evidence type="ECO:0008006" key="3">
    <source>
        <dbReference type="Google" id="ProtNLM"/>
    </source>
</evidence>